<protein>
    <submittedName>
        <fullName evidence="2">Uncharacterized protein</fullName>
    </submittedName>
</protein>
<keyword evidence="1" id="KW-0732">Signal</keyword>
<accession>A0A1W1WR12</accession>
<reference evidence="3" key="1">
    <citation type="submission" date="2017-04" db="EMBL/GenBank/DDBJ databases">
        <authorList>
            <person name="Varghese N."/>
            <person name="Submissions S."/>
        </authorList>
    </citation>
    <scope>NUCLEOTIDE SEQUENCE [LARGE SCALE GENOMIC DNA]</scope>
    <source>
        <strain evidence="3">DSM 9293</strain>
    </source>
</reference>
<keyword evidence="3" id="KW-1185">Reference proteome</keyword>
<dbReference type="AlphaFoldDB" id="A0A1W1WR12"/>
<feature type="signal peptide" evidence="1">
    <location>
        <begin position="1"/>
        <end position="24"/>
    </location>
</feature>
<name>A0A1W1WR12_SULTA</name>
<proteinExistence type="predicted"/>
<dbReference type="Proteomes" id="UP000192660">
    <property type="component" value="Unassembled WGS sequence"/>
</dbReference>
<evidence type="ECO:0000256" key="1">
    <source>
        <dbReference type="SAM" id="SignalP"/>
    </source>
</evidence>
<evidence type="ECO:0000313" key="2">
    <source>
        <dbReference type="EMBL" id="SMC08163.1"/>
    </source>
</evidence>
<organism evidence="2 3">
    <name type="scientific">Sulfobacillus thermosulfidooxidans (strain DSM 9293 / VKM B-1269 / AT-1)</name>
    <dbReference type="NCBI Taxonomy" id="929705"/>
    <lineage>
        <taxon>Bacteria</taxon>
        <taxon>Bacillati</taxon>
        <taxon>Bacillota</taxon>
        <taxon>Clostridia</taxon>
        <taxon>Eubacteriales</taxon>
        <taxon>Clostridiales Family XVII. Incertae Sedis</taxon>
        <taxon>Sulfobacillus</taxon>
    </lineage>
</organism>
<evidence type="ECO:0000313" key="3">
    <source>
        <dbReference type="Proteomes" id="UP000192660"/>
    </source>
</evidence>
<dbReference type="RefSeq" id="WP_084662228.1">
    <property type="nucleotide sequence ID" value="NZ_FWWY01000002.1"/>
</dbReference>
<sequence length="249" mass="26654">MTRNRIVITTSVTIGTFLFVGCGAAPTPSASLGTTPTKTATKQPAKLAPTMPSNEWHVVGTLAAQDSIVGKEAGLHHLWFLTQLPATANHGPEYQGQSVETTSHFVTSVTPPFLPPDNRSVTAWGRTTHGLWWITFVSQNDVVRTVTWKPGQSQWNRLPNITIKPPSPNDFSRPVVYVIRGQAGHGWLVSNYVGTSGGAQTIVYDFDRQGWHVLHAFPLSGISLDGADSGLAWAAAASCGASAMNGPWA</sequence>
<gene>
    <name evidence="2" type="ORF">SAMN00768000_3701</name>
</gene>
<feature type="chain" id="PRO_5038938080" evidence="1">
    <location>
        <begin position="25"/>
        <end position="249"/>
    </location>
</feature>
<dbReference type="EMBL" id="FWWY01000002">
    <property type="protein sequence ID" value="SMC08163.1"/>
    <property type="molecule type" value="Genomic_DNA"/>
</dbReference>
<dbReference type="PROSITE" id="PS51257">
    <property type="entry name" value="PROKAR_LIPOPROTEIN"/>
    <property type="match status" value="1"/>
</dbReference>